<feature type="region of interest" description="Disordered" evidence="1">
    <location>
        <begin position="1"/>
        <end position="60"/>
    </location>
</feature>
<feature type="transmembrane region" description="Helical" evidence="2">
    <location>
        <begin position="236"/>
        <end position="259"/>
    </location>
</feature>
<protein>
    <recommendedName>
        <fullName evidence="5">Transmembrane protein</fullName>
    </recommendedName>
</protein>
<feature type="transmembrane region" description="Helical" evidence="2">
    <location>
        <begin position="201"/>
        <end position="224"/>
    </location>
</feature>
<keyword evidence="4" id="KW-1185">Reference proteome</keyword>
<keyword evidence="2" id="KW-0812">Transmembrane</keyword>
<name>A0ABD2M4T4_9BILA</name>
<comment type="caution">
    <text evidence="3">The sequence shown here is derived from an EMBL/GenBank/DDBJ whole genome shotgun (WGS) entry which is preliminary data.</text>
</comment>
<evidence type="ECO:0000313" key="4">
    <source>
        <dbReference type="Proteomes" id="UP001620626"/>
    </source>
</evidence>
<feature type="region of interest" description="Disordered" evidence="1">
    <location>
        <begin position="80"/>
        <end position="112"/>
    </location>
</feature>
<dbReference type="EMBL" id="JBICBT010000133">
    <property type="protein sequence ID" value="KAL3122550.1"/>
    <property type="molecule type" value="Genomic_DNA"/>
</dbReference>
<organism evidence="3 4">
    <name type="scientific">Heterodera trifolii</name>
    <dbReference type="NCBI Taxonomy" id="157864"/>
    <lineage>
        <taxon>Eukaryota</taxon>
        <taxon>Metazoa</taxon>
        <taxon>Ecdysozoa</taxon>
        <taxon>Nematoda</taxon>
        <taxon>Chromadorea</taxon>
        <taxon>Rhabditida</taxon>
        <taxon>Tylenchina</taxon>
        <taxon>Tylenchomorpha</taxon>
        <taxon>Tylenchoidea</taxon>
        <taxon>Heteroderidae</taxon>
        <taxon>Heteroderinae</taxon>
        <taxon>Heterodera</taxon>
    </lineage>
</organism>
<gene>
    <name evidence="3" type="ORF">niasHT_003086</name>
</gene>
<feature type="compositionally biased region" description="Basic residues" evidence="1">
    <location>
        <begin position="90"/>
        <end position="105"/>
    </location>
</feature>
<evidence type="ECO:0000256" key="2">
    <source>
        <dbReference type="SAM" id="Phobius"/>
    </source>
</evidence>
<proteinExistence type="predicted"/>
<keyword evidence="2" id="KW-1133">Transmembrane helix</keyword>
<keyword evidence="2" id="KW-0472">Membrane</keyword>
<feature type="compositionally biased region" description="Basic residues" evidence="1">
    <location>
        <begin position="1"/>
        <end position="11"/>
    </location>
</feature>
<evidence type="ECO:0000256" key="1">
    <source>
        <dbReference type="SAM" id="MobiDB-lite"/>
    </source>
</evidence>
<feature type="compositionally biased region" description="Basic and acidic residues" evidence="1">
    <location>
        <begin position="29"/>
        <end position="38"/>
    </location>
</feature>
<evidence type="ECO:0008006" key="5">
    <source>
        <dbReference type="Google" id="ProtNLM"/>
    </source>
</evidence>
<dbReference type="Proteomes" id="UP001620626">
    <property type="component" value="Unassembled WGS sequence"/>
</dbReference>
<reference evidence="3 4" key="1">
    <citation type="submission" date="2024-10" db="EMBL/GenBank/DDBJ databases">
        <authorList>
            <person name="Kim D."/>
        </authorList>
    </citation>
    <scope>NUCLEOTIDE SEQUENCE [LARGE SCALE GENOMIC DNA]</scope>
    <source>
        <strain evidence="3">BH-2024</strain>
    </source>
</reference>
<dbReference type="AlphaFoldDB" id="A0ABD2M4T4"/>
<evidence type="ECO:0000313" key="3">
    <source>
        <dbReference type="EMBL" id="KAL3122550.1"/>
    </source>
</evidence>
<accession>A0ABD2M4T4</accession>
<sequence>MDKKPKERIKKGQSAQIAIVVTDEDGEEEGQKTEEKKIAFSANQNNGKPKSNRKHGRSKSGGVLLVKSAGVHWEETNSTANGQMEDEIKKRKKNGRTHRRAKSHGTVRPIYHPPADIVTMKGWDKTETDKWTIGTEERRAQNAEKPTILSSAIKTQKNKITVAKRRYSVFRHDSLMWEEMPQFTESDRRLRKSVPSSPQTILVLAGLFVCGLILLISGLIVLITNWQNAKTIQNGWYYHVAGCTMLFLGFSGLGICALLQRKNITKLAEDMSRDLFNVAANAAASEEKRASEEKAMVGGNKKLKRMLAQVPSTMI</sequence>